<dbReference type="GO" id="GO:0007200">
    <property type="term" value="P:phospholipase C-activating G protein-coupled receptor signaling pathway"/>
    <property type="evidence" value="ECO:0007669"/>
    <property type="project" value="InterPro"/>
</dbReference>
<evidence type="ECO:0000256" key="4">
    <source>
        <dbReference type="ARBA" id="ARBA00022840"/>
    </source>
</evidence>
<dbReference type="Pfam" id="PF00609">
    <property type="entry name" value="DAGK_acc"/>
    <property type="match status" value="1"/>
</dbReference>
<dbReference type="InterPro" id="IPR037607">
    <property type="entry name" value="DGK"/>
</dbReference>
<name>A0A9Q1QU97_9SOLA</name>
<evidence type="ECO:0000256" key="2">
    <source>
        <dbReference type="ARBA" id="ARBA00022741"/>
    </source>
</evidence>
<dbReference type="GO" id="GO:0005524">
    <property type="term" value="F:ATP binding"/>
    <property type="evidence" value="ECO:0007669"/>
    <property type="project" value="UniProtKB-KW"/>
</dbReference>
<dbReference type="PANTHER" id="PTHR11255">
    <property type="entry name" value="DIACYLGLYCEROL KINASE"/>
    <property type="match status" value="1"/>
</dbReference>
<keyword evidence="4" id="KW-0067">ATP-binding</keyword>
<reference evidence="7" key="1">
    <citation type="journal article" date="2023" name="Proc. Natl. Acad. Sci. U.S.A.">
        <title>Genomic and structural basis for evolution of tropane alkaloid biosynthesis.</title>
        <authorList>
            <person name="Wanga Y.-J."/>
            <person name="Taina T."/>
            <person name="Yua J.-Y."/>
            <person name="Lia J."/>
            <person name="Xua B."/>
            <person name="Chenc J."/>
            <person name="D'Auriad J.C."/>
            <person name="Huanga J.-P."/>
            <person name="Huanga S.-X."/>
        </authorList>
    </citation>
    <scope>NUCLEOTIDE SEQUENCE [LARGE SCALE GENOMIC DNA]</scope>
    <source>
        <strain evidence="7">cv. KIB-2019</strain>
    </source>
</reference>
<keyword evidence="2" id="KW-0547">Nucleotide-binding</keyword>
<organism evidence="6 7">
    <name type="scientific">Anisodus acutangulus</name>
    <dbReference type="NCBI Taxonomy" id="402998"/>
    <lineage>
        <taxon>Eukaryota</taxon>
        <taxon>Viridiplantae</taxon>
        <taxon>Streptophyta</taxon>
        <taxon>Embryophyta</taxon>
        <taxon>Tracheophyta</taxon>
        <taxon>Spermatophyta</taxon>
        <taxon>Magnoliopsida</taxon>
        <taxon>eudicotyledons</taxon>
        <taxon>Gunneridae</taxon>
        <taxon>Pentapetalae</taxon>
        <taxon>asterids</taxon>
        <taxon>lamiids</taxon>
        <taxon>Solanales</taxon>
        <taxon>Solanaceae</taxon>
        <taxon>Solanoideae</taxon>
        <taxon>Hyoscyameae</taxon>
        <taxon>Anisodus</taxon>
    </lineage>
</organism>
<dbReference type="AlphaFoldDB" id="A0A9Q1QU97"/>
<keyword evidence="3" id="KW-0418">Kinase</keyword>
<sequence>MSVSRRDLTPPYVDDGLLEVVGFRDAWHCLILFTPGGHGTRLAQANIIRFELHKGAGEYTFMRMDVEPWKQRLPKDDDDIVVVETSHLGQVNMLPSPHYRSRNINAPSSHHLQDEEKANYHGNFFEDVSEERRK</sequence>
<keyword evidence="7" id="KW-1185">Reference proteome</keyword>
<gene>
    <name evidence="6" type="ORF">K7X08_015149</name>
</gene>
<evidence type="ECO:0000256" key="3">
    <source>
        <dbReference type="ARBA" id="ARBA00022777"/>
    </source>
</evidence>
<accession>A0A9Q1QU97</accession>
<dbReference type="OrthoDB" id="242257at2759"/>
<dbReference type="GO" id="GO:0004143">
    <property type="term" value="F:ATP-dependent diacylglycerol kinase activity"/>
    <property type="evidence" value="ECO:0007669"/>
    <property type="project" value="InterPro"/>
</dbReference>
<comment type="caution">
    <text evidence="6">The sequence shown here is derived from an EMBL/GenBank/DDBJ whole genome shotgun (WGS) entry which is preliminary data.</text>
</comment>
<feature type="domain" description="Diacylglycerol kinase accessory" evidence="5">
    <location>
        <begin position="8"/>
        <end position="68"/>
    </location>
</feature>
<evidence type="ECO:0000259" key="5">
    <source>
        <dbReference type="Pfam" id="PF00609"/>
    </source>
</evidence>
<dbReference type="EMBL" id="JAJAGQ010000023">
    <property type="protein sequence ID" value="KAJ8527698.1"/>
    <property type="molecule type" value="Genomic_DNA"/>
</dbReference>
<keyword evidence="1" id="KW-0808">Transferase</keyword>
<dbReference type="GO" id="GO:0016020">
    <property type="term" value="C:membrane"/>
    <property type="evidence" value="ECO:0007669"/>
    <property type="project" value="TreeGrafter"/>
</dbReference>
<evidence type="ECO:0000256" key="1">
    <source>
        <dbReference type="ARBA" id="ARBA00022679"/>
    </source>
</evidence>
<dbReference type="InterPro" id="IPR000756">
    <property type="entry name" value="Diacylglycerol_kin_accessory"/>
</dbReference>
<evidence type="ECO:0000313" key="6">
    <source>
        <dbReference type="EMBL" id="KAJ8527698.1"/>
    </source>
</evidence>
<dbReference type="PANTHER" id="PTHR11255:SF29">
    <property type="entry name" value="DIACYLGLYCEROL KINASE"/>
    <property type="match status" value="1"/>
</dbReference>
<protein>
    <recommendedName>
        <fullName evidence="5">Diacylglycerol kinase accessory domain-containing protein</fullName>
    </recommendedName>
</protein>
<proteinExistence type="predicted"/>
<dbReference type="Proteomes" id="UP001152561">
    <property type="component" value="Unassembled WGS sequence"/>
</dbReference>
<evidence type="ECO:0000313" key="7">
    <source>
        <dbReference type="Proteomes" id="UP001152561"/>
    </source>
</evidence>